<evidence type="ECO:0000313" key="5">
    <source>
        <dbReference type="EMBL" id="KAF2094625.1"/>
    </source>
</evidence>
<feature type="compositionally biased region" description="Polar residues" evidence="3">
    <location>
        <begin position="351"/>
        <end position="363"/>
    </location>
</feature>
<dbReference type="InterPro" id="IPR029058">
    <property type="entry name" value="AB_hydrolase_fold"/>
</dbReference>
<dbReference type="EMBL" id="ML978134">
    <property type="protein sequence ID" value="KAF2094625.1"/>
    <property type="molecule type" value="Genomic_DNA"/>
</dbReference>
<keyword evidence="6" id="KW-1185">Reference proteome</keyword>
<dbReference type="Pfam" id="PF06441">
    <property type="entry name" value="EHN"/>
    <property type="match status" value="1"/>
</dbReference>
<comment type="similarity">
    <text evidence="1">Belongs to the peptidase S33 family.</text>
</comment>
<dbReference type="GO" id="GO:0097176">
    <property type="term" value="P:epoxide metabolic process"/>
    <property type="evidence" value="ECO:0007669"/>
    <property type="project" value="TreeGrafter"/>
</dbReference>
<dbReference type="OrthoDB" id="7130006at2759"/>
<evidence type="ECO:0000256" key="1">
    <source>
        <dbReference type="ARBA" id="ARBA00010088"/>
    </source>
</evidence>
<evidence type="ECO:0000256" key="2">
    <source>
        <dbReference type="ARBA" id="ARBA00022801"/>
    </source>
</evidence>
<feature type="domain" description="Epoxide hydrolase N-terminal" evidence="4">
    <location>
        <begin position="4"/>
        <end position="111"/>
    </location>
</feature>
<dbReference type="InterPro" id="IPR016292">
    <property type="entry name" value="Epoxide_hydrolase"/>
</dbReference>
<protein>
    <submittedName>
        <fullName evidence="5">Alpha/beta-hydrolase</fullName>
    </submittedName>
</protein>
<evidence type="ECO:0000256" key="3">
    <source>
        <dbReference type="SAM" id="MobiDB-lite"/>
    </source>
</evidence>
<dbReference type="GO" id="GO:0004301">
    <property type="term" value="F:epoxide hydrolase activity"/>
    <property type="evidence" value="ECO:0007669"/>
    <property type="project" value="TreeGrafter"/>
</dbReference>
<dbReference type="AlphaFoldDB" id="A0A9P4I449"/>
<dbReference type="PRINTS" id="PR00412">
    <property type="entry name" value="EPOXHYDRLASE"/>
</dbReference>
<dbReference type="PIRSF" id="PIRSF001112">
    <property type="entry name" value="Epoxide_hydrolase"/>
    <property type="match status" value="1"/>
</dbReference>
<dbReference type="SUPFAM" id="SSF53474">
    <property type="entry name" value="alpha/beta-Hydrolases"/>
    <property type="match status" value="1"/>
</dbReference>
<sequence>MTDIKPFKVDIPQAEVDRLYQKLRDTRVPTQDIVPGAGSDYGFTTEWATNLYNYWLNTYSWSKAQDEMNQWPHFTTEIEHLNVHFIHQKSEDPNAIPILLVHGWPGSFHEFSEVINPLSEKQTGLPSFHCVVPSLPGYCWSSGPPRRWTMKDTARVMHALMRKLGYHQYCVQAGDWGSPVARELGAKYSAHCKVIHLNYCPGALPEGIEATERELAVQAKGVDWRTAHIGYAVLMRTRPHCVGWMLQDNPVGLLAFVGEKYDEAANPQMQSKDSWKDHTLTTVCLYYFSNCIMTSCLAYYENPRHDQFAAEALKEENLIKSPFGYTSMWYDTAPNSQRAVERTGNLHHEQSPTPYMNHAQTRDNYPPTRVTK</sequence>
<gene>
    <name evidence="5" type="ORF">NA57DRAFT_68639</name>
</gene>
<name>A0A9P4I449_9PEZI</name>
<dbReference type="PANTHER" id="PTHR21661">
    <property type="entry name" value="EPOXIDE HYDROLASE 1-RELATED"/>
    <property type="match status" value="1"/>
</dbReference>
<proteinExistence type="inferred from homology"/>
<evidence type="ECO:0000259" key="4">
    <source>
        <dbReference type="Pfam" id="PF06441"/>
    </source>
</evidence>
<reference evidence="5" key="1">
    <citation type="journal article" date="2020" name="Stud. Mycol.">
        <title>101 Dothideomycetes genomes: a test case for predicting lifestyles and emergence of pathogens.</title>
        <authorList>
            <person name="Haridas S."/>
            <person name="Albert R."/>
            <person name="Binder M."/>
            <person name="Bloem J."/>
            <person name="Labutti K."/>
            <person name="Salamov A."/>
            <person name="Andreopoulos B."/>
            <person name="Baker S."/>
            <person name="Barry K."/>
            <person name="Bills G."/>
            <person name="Bluhm B."/>
            <person name="Cannon C."/>
            <person name="Castanera R."/>
            <person name="Culley D."/>
            <person name="Daum C."/>
            <person name="Ezra D."/>
            <person name="Gonzalez J."/>
            <person name="Henrissat B."/>
            <person name="Kuo A."/>
            <person name="Liang C."/>
            <person name="Lipzen A."/>
            <person name="Lutzoni F."/>
            <person name="Magnuson J."/>
            <person name="Mondo S."/>
            <person name="Nolan M."/>
            <person name="Ohm R."/>
            <person name="Pangilinan J."/>
            <person name="Park H.-J."/>
            <person name="Ramirez L."/>
            <person name="Alfaro M."/>
            <person name="Sun H."/>
            <person name="Tritt A."/>
            <person name="Yoshinaga Y."/>
            <person name="Zwiers L.-H."/>
            <person name="Turgeon B."/>
            <person name="Goodwin S."/>
            <person name="Spatafora J."/>
            <person name="Crous P."/>
            <person name="Grigoriev I."/>
        </authorList>
    </citation>
    <scope>NUCLEOTIDE SEQUENCE</scope>
    <source>
        <strain evidence="5">CBS 133067</strain>
    </source>
</reference>
<organism evidence="5 6">
    <name type="scientific">Rhizodiscina lignyota</name>
    <dbReference type="NCBI Taxonomy" id="1504668"/>
    <lineage>
        <taxon>Eukaryota</taxon>
        <taxon>Fungi</taxon>
        <taxon>Dikarya</taxon>
        <taxon>Ascomycota</taxon>
        <taxon>Pezizomycotina</taxon>
        <taxon>Dothideomycetes</taxon>
        <taxon>Pleosporomycetidae</taxon>
        <taxon>Aulographales</taxon>
        <taxon>Rhizodiscinaceae</taxon>
        <taxon>Rhizodiscina</taxon>
    </lineage>
</organism>
<dbReference type="Gene3D" id="3.40.50.1820">
    <property type="entry name" value="alpha/beta hydrolase"/>
    <property type="match status" value="1"/>
</dbReference>
<feature type="region of interest" description="Disordered" evidence="3">
    <location>
        <begin position="347"/>
        <end position="372"/>
    </location>
</feature>
<evidence type="ECO:0000313" key="6">
    <source>
        <dbReference type="Proteomes" id="UP000799772"/>
    </source>
</evidence>
<comment type="caution">
    <text evidence="5">The sequence shown here is derived from an EMBL/GenBank/DDBJ whole genome shotgun (WGS) entry which is preliminary data.</text>
</comment>
<dbReference type="InterPro" id="IPR000639">
    <property type="entry name" value="Epox_hydrolase-like"/>
</dbReference>
<dbReference type="PANTHER" id="PTHR21661:SF79">
    <property type="entry name" value="EPOXIDE HYDROLASE"/>
    <property type="match status" value="1"/>
</dbReference>
<accession>A0A9P4I449</accession>
<keyword evidence="2" id="KW-0378">Hydrolase</keyword>
<dbReference type="Proteomes" id="UP000799772">
    <property type="component" value="Unassembled WGS sequence"/>
</dbReference>
<dbReference type="InterPro" id="IPR010497">
    <property type="entry name" value="Epoxide_hydro_N"/>
</dbReference>